<protein>
    <submittedName>
        <fullName evidence="1">Uncharacterized protein</fullName>
    </submittedName>
</protein>
<name>A0ACB6QV43_9PLEO</name>
<evidence type="ECO:0000313" key="2">
    <source>
        <dbReference type="Proteomes" id="UP000799755"/>
    </source>
</evidence>
<dbReference type="EMBL" id="MU003509">
    <property type="protein sequence ID" value="KAF2470127.1"/>
    <property type="molecule type" value="Genomic_DNA"/>
</dbReference>
<proteinExistence type="predicted"/>
<evidence type="ECO:0000313" key="1">
    <source>
        <dbReference type="EMBL" id="KAF2470127.1"/>
    </source>
</evidence>
<organism evidence="1 2">
    <name type="scientific">Lindgomyces ingoldianus</name>
    <dbReference type="NCBI Taxonomy" id="673940"/>
    <lineage>
        <taxon>Eukaryota</taxon>
        <taxon>Fungi</taxon>
        <taxon>Dikarya</taxon>
        <taxon>Ascomycota</taxon>
        <taxon>Pezizomycotina</taxon>
        <taxon>Dothideomycetes</taxon>
        <taxon>Pleosporomycetidae</taxon>
        <taxon>Pleosporales</taxon>
        <taxon>Lindgomycetaceae</taxon>
        <taxon>Lindgomyces</taxon>
    </lineage>
</organism>
<feature type="non-terminal residue" evidence="1">
    <location>
        <position position="497"/>
    </location>
</feature>
<gene>
    <name evidence="1" type="ORF">BDR25DRAFT_152192</name>
</gene>
<reference evidence="1" key="1">
    <citation type="journal article" date="2020" name="Stud. Mycol.">
        <title>101 Dothideomycetes genomes: a test case for predicting lifestyles and emergence of pathogens.</title>
        <authorList>
            <person name="Haridas S."/>
            <person name="Albert R."/>
            <person name="Binder M."/>
            <person name="Bloem J."/>
            <person name="Labutti K."/>
            <person name="Salamov A."/>
            <person name="Andreopoulos B."/>
            <person name="Baker S."/>
            <person name="Barry K."/>
            <person name="Bills G."/>
            <person name="Bluhm B."/>
            <person name="Cannon C."/>
            <person name="Castanera R."/>
            <person name="Culley D."/>
            <person name="Daum C."/>
            <person name="Ezra D."/>
            <person name="Gonzalez J."/>
            <person name="Henrissat B."/>
            <person name="Kuo A."/>
            <person name="Liang C."/>
            <person name="Lipzen A."/>
            <person name="Lutzoni F."/>
            <person name="Magnuson J."/>
            <person name="Mondo S."/>
            <person name="Nolan M."/>
            <person name="Ohm R."/>
            <person name="Pangilinan J."/>
            <person name="Park H.-J."/>
            <person name="Ramirez L."/>
            <person name="Alfaro M."/>
            <person name="Sun H."/>
            <person name="Tritt A."/>
            <person name="Yoshinaga Y."/>
            <person name="Zwiers L.-H."/>
            <person name="Turgeon B."/>
            <person name="Goodwin S."/>
            <person name="Spatafora J."/>
            <person name="Crous P."/>
            <person name="Grigoriev I."/>
        </authorList>
    </citation>
    <scope>NUCLEOTIDE SEQUENCE</scope>
    <source>
        <strain evidence="1">ATCC 200398</strain>
    </source>
</reference>
<feature type="non-terminal residue" evidence="1">
    <location>
        <position position="1"/>
    </location>
</feature>
<sequence>TIISTILFAFALWYVQAAFSAETAIWTRQALNRVFKIDVGSTLAVLRITQGILSTCTTIGLMRALEMLQWGLAGRHHGLEGSTFLGLSPTTHLLGVFRISISRISKWPARAWGLGRIILVTAIWVAGVVLFIKATVVTAYDPVFTYKVTAGVGQFNGSYVSRYLDMLKNVTAEYPYQIVPYSVLQGVSSLVGNSMHVINAPKIDCPECDSYLLTGGVIMTTPWYPTGYSSYPLVNIDKVPASQIQFRRGMNSTDSFQDEDCDIYGSKSFLIGIKVCVSKSKSYPGSIVAGVFVCANGTDNGECERHVDRPNITTTMSVYQRTAGVVASRANFSIMSITDIGPAEQNLGIDIPTFRKSLAWFLDFNASATPPPSSIAEKFWNSQEQISNPYWSGELTRLLQSMLAYPLYFFQPNNYGNLDLKMTDMIDDLPAEFYTKAQITRPYARMLIHRGMFIAFIALQSVALIFIWVVLIWVWVTKPSLPQLSSYPLVDFAFKSK</sequence>
<dbReference type="Proteomes" id="UP000799755">
    <property type="component" value="Unassembled WGS sequence"/>
</dbReference>
<accession>A0ACB6QV43</accession>
<comment type="caution">
    <text evidence="1">The sequence shown here is derived from an EMBL/GenBank/DDBJ whole genome shotgun (WGS) entry which is preliminary data.</text>
</comment>
<keyword evidence="2" id="KW-1185">Reference proteome</keyword>